<dbReference type="Pfam" id="PF01266">
    <property type="entry name" value="DAO"/>
    <property type="match status" value="1"/>
</dbReference>
<dbReference type="Proteomes" id="UP000243719">
    <property type="component" value="Unassembled WGS sequence"/>
</dbReference>
<dbReference type="PANTHER" id="PTHR13847">
    <property type="entry name" value="SARCOSINE DEHYDROGENASE-RELATED"/>
    <property type="match status" value="1"/>
</dbReference>
<dbReference type="GO" id="GO:0016491">
    <property type="term" value="F:oxidoreductase activity"/>
    <property type="evidence" value="ECO:0007669"/>
    <property type="project" value="UniProtKB-KW"/>
</dbReference>
<proteinExistence type="predicted"/>
<dbReference type="InterPro" id="IPR036188">
    <property type="entry name" value="FAD/NAD-bd_sf"/>
</dbReference>
<dbReference type="Gene3D" id="3.50.50.60">
    <property type="entry name" value="FAD/NAD(P)-binding domain"/>
    <property type="match status" value="2"/>
</dbReference>
<keyword evidence="4" id="KW-1185">Reference proteome</keyword>
<organism evidence="3 4">
    <name type="scientific">Chitinasiproducens palmae</name>
    <dbReference type="NCBI Taxonomy" id="1770053"/>
    <lineage>
        <taxon>Bacteria</taxon>
        <taxon>Pseudomonadati</taxon>
        <taxon>Pseudomonadota</taxon>
        <taxon>Betaproteobacteria</taxon>
        <taxon>Burkholderiales</taxon>
        <taxon>Burkholderiaceae</taxon>
        <taxon>Chitinasiproducens</taxon>
    </lineage>
</organism>
<dbReference type="EMBL" id="FNLO01000002">
    <property type="protein sequence ID" value="SDV46847.1"/>
    <property type="molecule type" value="Genomic_DNA"/>
</dbReference>
<name>A0A1H2PMA1_9BURK</name>
<evidence type="ECO:0000256" key="1">
    <source>
        <dbReference type="ARBA" id="ARBA00023002"/>
    </source>
</evidence>
<protein>
    <submittedName>
        <fullName evidence="3">D-amino-acid dehydrogenase</fullName>
    </submittedName>
</protein>
<keyword evidence="1" id="KW-0560">Oxidoreductase</keyword>
<evidence type="ECO:0000313" key="4">
    <source>
        <dbReference type="Proteomes" id="UP000243719"/>
    </source>
</evidence>
<gene>
    <name evidence="3" type="ORF">SAMN05216551_10236</name>
</gene>
<dbReference type="RefSeq" id="WP_091904654.1">
    <property type="nucleotide sequence ID" value="NZ_FNLO01000002.1"/>
</dbReference>
<feature type="domain" description="FAD dependent oxidoreductase" evidence="2">
    <location>
        <begin position="4"/>
        <end position="394"/>
    </location>
</feature>
<evidence type="ECO:0000259" key="2">
    <source>
        <dbReference type="Pfam" id="PF01266"/>
    </source>
</evidence>
<evidence type="ECO:0000313" key="3">
    <source>
        <dbReference type="EMBL" id="SDV46847.1"/>
    </source>
</evidence>
<reference evidence="4" key="1">
    <citation type="submission" date="2016-09" db="EMBL/GenBank/DDBJ databases">
        <authorList>
            <person name="Varghese N."/>
            <person name="Submissions S."/>
        </authorList>
    </citation>
    <scope>NUCLEOTIDE SEQUENCE [LARGE SCALE GENOMIC DNA]</scope>
    <source>
        <strain evidence="4">JS23</strain>
    </source>
</reference>
<accession>A0A1H2PMA1</accession>
<dbReference type="SUPFAM" id="SSF54373">
    <property type="entry name" value="FAD-linked reductases, C-terminal domain"/>
    <property type="match status" value="1"/>
</dbReference>
<dbReference type="Gene3D" id="3.30.9.10">
    <property type="entry name" value="D-Amino Acid Oxidase, subunit A, domain 2"/>
    <property type="match status" value="1"/>
</dbReference>
<dbReference type="OrthoDB" id="18526at2"/>
<dbReference type="AlphaFoldDB" id="A0A1H2PMA1"/>
<sequence length="412" mass="45175">MKYDVAVLGAGMVGVASAIHLQRRGLSVVLVDRREPGLETSFGNAGIIQREAVRPYACPRAPGEVLSVLGNRRLDVRYHPADMPALAPRLMRYYRNSATGRYAEICDAYASLTALALDTHATLLRDTEADALIERRGFLMLMRTAVRRDEAFIEADEVAERFGVTHRKLDGAELAALEPGLAGRHAGAVHWTQPWTVRDPGALVRAYAQLFLREGGRFVHGDAATLRRGANWEVATFEGDALRADRAVIALGPWSPSLTRRFGYAPSLFVKRGYHMHYAPLPERRLGHWILDAERGYLIAPMQRGVRLTTGAELAAIESPATPLQLDAAERVARQVFPLGERVDEMPWKGNRPCMADMLPVIGELPGHAGLWAAFGHGHQGFTLGPATGELLAAAMQGERTAVDITPFAVRR</sequence>
<dbReference type="InterPro" id="IPR006076">
    <property type="entry name" value="FAD-dep_OxRdtase"/>
</dbReference>
<dbReference type="SUPFAM" id="SSF51905">
    <property type="entry name" value="FAD/NAD(P)-binding domain"/>
    <property type="match status" value="1"/>
</dbReference>
<dbReference type="PANTHER" id="PTHR13847:SF289">
    <property type="entry name" value="GLYCINE OXIDASE"/>
    <property type="match status" value="1"/>
</dbReference>
<dbReference type="GO" id="GO:0005737">
    <property type="term" value="C:cytoplasm"/>
    <property type="evidence" value="ECO:0007669"/>
    <property type="project" value="TreeGrafter"/>
</dbReference>
<dbReference type="STRING" id="1770053.SAMN05216551_10236"/>